<feature type="region of interest" description="Disordered" evidence="1">
    <location>
        <begin position="300"/>
        <end position="321"/>
    </location>
</feature>
<dbReference type="PANTHER" id="PTHR21472:SF15">
    <property type="entry name" value="ENDONUCLEASE DOMAIN-CONTAINING 1 PROTEIN-RELATED"/>
    <property type="match status" value="1"/>
</dbReference>
<dbReference type="Gene3D" id="3.40.570.10">
    <property type="entry name" value="Extracellular Endonuclease, subunit A"/>
    <property type="match status" value="1"/>
</dbReference>
<reference evidence="6" key="2">
    <citation type="submission" date="2019-02" db="EMBL/GenBank/DDBJ databases">
        <title>Opniocepnalus argus Var Kimnra genome.</title>
        <authorList>
            <person name="Zhou C."/>
            <person name="Xiao S."/>
        </authorList>
    </citation>
    <scope>NUCLEOTIDE SEQUENCE [LARGE SCALE GENOMIC DNA]</scope>
</reference>
<dbReference type="SMART" id="SM00892">
    <property type="entry name" value="Endonuclease_NS"/>
    <property type="match status" value="1"/>
</dbReference>
<feature type="domain" description="DNA/RNA non-specific endonuclease/pyrophosphatase/phosphodiesterase" evidence="4">
    <location>
        <begin position="70"/>
        <end position="271"/>
    </location>
</feature>
<keyword evidence="5" id="KW-0378">Hydrolase</keyword>
<dbReference type="GO" id="GO:0046872">
    <property type="term" value="F:metal ion binding"/>
    <property type="evidence" value="ECO:0007669"/>
    <property type="project" value="InterPro"/>
</dbReference>
<evidence type="ECO:0000313" key="6">
    <source>
        <dbReference type="Proteomes" id="UP000503349"/>
    </source>
</evidence>
<name>A0A6G1Q637_CHAAH</name>
<keyword evidence="5" id="KW-0255">Endonuclease</keyword>
<dbReference type="InterPro" id="IPR020821">
    <property type="entry name" value="ENPP1-3/EXOG-like_nuc-like"/>
</dbReference>
<dbReference type="GO" id="GO:0004519">
    <property type="term" value="F:endonuclease activity"/>
    <property type="evidence" value="ECO:0007669"/>
    <property type="project" value="UniProtKB-KW"/>
</dbReference>
<keyword evidence="2" id="KW-0732">Signal</keyword>
<dbReference type="EMBL" id="CM015724">
    <property type="protein sequence ID" value="KAF3698081.1"/>
    <property type="molecule type" value="Genomic_DNA"/>
</dbReference>
<dbReference type="InterPro" id="IPR039015">
    <property type="entry name" value="ENDOD1"/>
</dbReference>
<feature type="region of interest" description="Disordered" evidence="1">
    <location>
        <begin position="123"/>
        <end position="144"/>
    </location>
</feature>
<sequence length="321" mass="36753">MMTSLKMWSLLSLSVLFLLSIVPTETKVVQSMSQCDGFLFKKPPQVPEILEQGRIRKTKQYKIICQTYNNKRRFVTLYDTKNKIPVFSAYKYRGDSKSTKVQKDSRIWMMEPQLEDLKNDENMEECDRSEYNHQASDDDYKTDPHYDRGHLLPKSYAYDESDKISTCTLTNIVPQVKSFNNGSWKKMEECVKGIFESHCLNKEAYVLIGAKPSENNMLNNKVNIPSMLWSAFCCNTGRGWVAGAFWGDNVEANSKYLGMKTLTQLHHKLSKGHSSFEAFPGTKCPLNQMVSNHFPEINQRCQKGQRSPSASTTLTKEGNTS</sequence>
<dbReference type="GO" id="GO:0003676">
    <property type="term" value="F:nucleic acid binding"/>
    <property type="evidence" value="ECO:0007669"/>
    <property type="project" value="InterPro"/>
</dbReference>
<dbReference type="Proteomes" id="UP000503349">
    <property type="component" value="Chromosome 13"/>
</dbReference>
<feature type="chain" id="PRO_5026081115" evidence="2">
    <location>
        <begin position="27"/>
        <end position="321"/>
    </location>
</feature>
<dbReference type="InterPro" id="IPR044929">
    <property type="entry name" value="DNA/RNA_non-sp_Endonuclease_sf"/>
</dbReference>
<dbReference type="PANTHER" id="PTHR21472">
    <property type="entry name" value="ENDONUCLEASE DOMAIN-CONTAINING 1 PROTEIN ENDOD1"/>
    <property type="match status" value="1"/>
</dbReference>
<accession>A0A6G1Q637</accession>
<evidence type="ECO:0000313" key="5">
    <source>
        <dbReference type="EMBL" id="KAF3698081.1"/>
    </source>
</evidence>
<dbReference type="AlphaFoldDB" id="A0A6G1Q637"/>
<dbReference type="Pfam" id="PF01223">
    <property type="entry name" value="Endonuclease_NS"/>
    <property type="match status" value="1"/>
</dbReference>
<reference evidence="5 6" key="1">
    <citation type="submission" date="2019-02" db="EMBL/GenBank/DDBJ databases">
        <title>Opniocepnalus argus genome.</title>
        <authorList>
            <person name="Zhou C."/>
            <person name="Xiao S."/>
        </authorList>
    </citation>
    <scope>NUCLEOTIDE SEQUENCE [LARGE SCALE GENOMIC DNA]</scope>
    <source>
        <strain evidence="5">OARG1902GOOAL</strain>
        <tissue evidence="5">Muscle</tissue>
    </source>
</reference>
<evidence type="ECO:0000256" key="2">
    <source>
        <dbReference type="SAM" id="SignalP"/>
    </source>
</evidence>
<dbReference type="InterPro" id="IPR044925">
    <property type="entry name" value="His-Me_finger_sf"/>
</dbReference>
<evidence type="ECO:0000256" key="1">
    <source>
        <dbReference type="SAM" id="MobiDB-lite"/>
    </source>
</evidence>
<organism evidence="5 6">
    <name type="scientific">Channa argus</name>
    <name type="common">Northern snakehead</name>
    <name type="synonym">Ophicephalus argus</name>
    <dbReference type="NCBI Taxonomy" id="215402"/>
    <lineage>
        <taxon>Eukaryota</taxon>
        <taxon>Metazoa</taxon>
        <taxon>Chordata</taxon>
        <taxon>Craniata</taxon>
        <taxon>Vertebrata</taxon>
        <taxon>Euteleostomi</taxon>
        <taxon>Actinopterygii</taxon>
        <taxon>Neopterygii</taxon>
        <taxon>Teleostei</taxon>
        <taxon>Neoteleostei</taxon>
        <taxon>Acanthomorphata</taxon>
        <taxon>Anabantaria</taxon>
        <taxon>Anabantiformes</taxon>
        <taxon>Channoidei</taxon>
        <taxon>Channidae</taxon>
        <taxon>Channa</taxon>
    </lineage>
</organism>
<dbReference type="InterPro" id="IPR001604">
    <property type="entry name" value="Endo_G_ENPP1-like_dom"/>
</dbReference>
<dbReference type="SUPFAM" id="SSF54060">
    <property type="entry name" value="His-Me finger endonucleases"/>
    <property type="match status" value="1"/>
</dbReference>
<evidence type="ECO:0000259" key="3">
    <source>
        <dbReference type="SMART" id="SM00477"/>
    </source>
</evidence>
<dbReference type="GO" id="GO:0016787">
    <property type="term" value="F:hydrolase activity"/>
    <property type="evidence" value="ECO:0007669"/>
    <property type="project" value="InterPro"/>
</dbReference>
<proteinExistence type="predicted"/>
<feature type="domain" description="ENPP1-3/EXOG-like endonuclease/phosphodiesterase" evidence="3">
    <location>
        <begin position="71"/>
        <end position="268"/>
    </location>
</feature>
<feature type="signal peptide" evidence="2">
    <location>
        <begin position="1"/>
        <end position="26"/>
    </location>
</feature>
<dbReference type="OrthoDB" id="69221at2759"/>
<dbReference type="SMART" id="SM00477">
    <property type="entry name" value="NUC"/>
    <property type="match status" value="1"/>
</dbReference>
<gene>
    <name evidence="5" type="ORF">EXN66_Car013762</name>
</gene>
<keyword evidence="5" id="KW-0540">Nuclease</keyword>
<keyword evidence="6" id="KW-1185">Reference proteome</keyword>
<protein>
    <submittedName>
        <fullName evidence="5">Endonuclease domain-containing 1 protein</fullName>
    </submittedName>
</protein>
<evidence type="ECO:0000259" key="4">
    <source>
        <dbReference type="SMART" id="SM00892"/>
    </source>
</evidence>